<dbReference type="AlphaFoldDB" id="A0A108UBE9"/>
<organism evidence="1 2">
    <name type="scientific">Lysobacter capsici AZ78</name>
    <dbReference type="NCBI Taxonomy" id="1444315"/>
    <lineage>
        <taxon>Bacteria</taxon>
        <taxon>Pseudomonadati</taxon>
        <taxon>Pseudomonadota</taxon>
        <taxon>Gammaproteobacteria</taxon>
        <taxon>Lysobacterales</taxon>
        <taxon>Lysobacteraceae</taxon>
        <taxon>Lysobacter</taxon>
    </lineage>
</organism>
<evidence type="ECO:0008006" key="3">
    <source>
        <dbReference type="Google" id="ProtNLM"/>
    </source>
</evidence>
<name>A0A108UBE9_9GAMM</name>
<protein>
    <recommendedName>
        <fullName evidence="3">DUF3037 domain-containing protein</fullName>
    </recommendedName>
</protein>
<dbReference type="Proteomes" id="UP000023435">
    <property type="component" value="Unassembled WGS sequence"/>
</dbReference>
<gene>
    <name evidence="1" type="ORF">AZ78_3536</name>
</gene>
<dbReference type="Pfam" id="PF11236">
    <property type="entry name" value="DUF3037"/>
    <property type="match status" value="1"/>
</dbReference>
<evidence type="ECO:0000313" key="1">
    <source>
        <dbReference type="EMBL" id="KWS05982.1"/>
    </source>
</evidence>
<sequence length="133" mass="14745">MPVRSSYDYAVIRVVPRVEREEFVNVGVLVSCPQAKLLVAGIELDPRRLLALDPDVDIDAVRLHLQAIEKICAGGVDSGPIGQLPPRARFHWLTAKRSSIIQLSPVHTGRCLQADAIVEHLLRRMVRVAAPRD</sequence>
<evidence type="ECO:0000313" key="2">
    <source>
        <dbReference type="Proteomes" id="UP000023435"/>
    </source>
</evidence>
<dbReference type="InterPro" id="IPR021398">
    <property type="entry name" value="DUF3037"/>
</dbReference>
<dbReference type="RefSeq" id="WP_036110128.1">
    <property type="nucleotide sequence ID" value="NZ_JAJA02000001.1"/>
</dbReference>
<dbReference type="OrthoDB" id="9803207at2"/>
<comment type="caution">
    <text evidence="1">The sequence shown here is derived from an EMBL/GenBank/DDBJ whole genome shotgun (WGS) entry which is preliminary data.</text>
</comment>
<reference evidence="1 2" key="1">
    <citation type="journal article" date="2014" name="Genome Announc.">
        <title>Draft Genome Sequence of Lysobacter capsici AZ78, a Bacterium Antagonistic to Plant-Pathogenic Oomycetes.</title>
        <authorList>
            <person name="Puopolo G."/>
            <person name="Sonego P."/>
            <person name="Engelen K."/>
            <person name="Pertot I."/>
        </authorList>
    </citation>
    <scope>NUCLEOTIDE SEQUENCE [LARGE SCALE GENOMIC DNA]</scope>
    <source>
        <strain evidence="1 2">AZ78</strain>
    </source>
</reference>
<dbReference type="EMBL" id="JAJA02000001">
    <property type="protein sequence ID" value="KWS05982.1"/>
    <property type="molecule type" value="Genomic_DNA"/>
</dbReference>
<accession>A0A108UBE9</accession>
<proteinExistence type="predicted"/>
<keyword evidence="2" id="KW-1185">Reference proteome</keyword>